<sequence length="126" mass="14938">MDQNLFNQLRPFLDKSNLPLQPQLEPQLDQVLQDLLDKAANEHADKKPRTFFTEEEKFVYEAAYDEDPFFAQCPKNRAALALTFSRTERQIKKWFQNRRAIEKKEQEEEAVGRGLEDKVRKELHDS</sequence>
<dbReference type="GO" id="GO:0005634">
    <property type="term" value="C:nucleus"/>
    <property type="evidence" value="ECO:0007669"/>
    <property type="project" value="UniProtKB-SubCell"/>
</dbReference>
<organism evidence="6 7">
    <name type="scientific">Steinernema carpocapsae</name>
    <name type="common">Entomopathogenic nematode</name>
    <dbReference type="NCBI Taxonomy" id="34508"/>
    <lineage>
        <taxon>Eukaryota</taxon>
        <taxon>Metazoa</taxon>
        <taxon>Ecdysozoa</taxon>
        <taxon>Nematoda</taxon>
        <taxon>Chromadorea</taxon>
        <taxon>Rhabditida</taxon>
        <taxon>Tylenchina</taxon>
        <taxon>Panagrolaimomorpha</taxon>
        <taxon>Strongyloidoidea</taxon>
        <taxon>Steinernematidae</taxon>
        <taxon>Steinernema</taxon>
    </lineage>
</organism>
<dbReference type="EMBL" id="AZBU02000013">
    <property type="protein sequence ID" value="TKR58675.1"/>
    <property type="molecule type" value="Genomic_DNA"/>
</dbReference>
<evidence type="ECO:0000256" key="2">
    <source>
        <dbReference type="PROSITE-ProRule" id="PRU00108"/>
    </source>
</evidence>
<dbReference type="CDD" id="cd00086">
    <property type="entry name" value="homeodomain"/>
    <property type="match status" value="1"/>
</dbReference>
<dbReference type="Gene3D" id="1.10.10.60">
    <property type="entry name" value="Homeodomain-like"/>
    <property type="match status" value="1"/>
</dbReference>
<reference evidence="6 7" key="1">
    <citation type="journal article" date="2015" name="Genome Biol.">
        <title>Comparative genomics of Steinernema reveals deeply conserved gene regulatory networks.</title>
        <authorList>
            <person name="Dillman A.R."/>
            <person name="Macchietto M."/>
            <person name="Porter C.F."/>
            <person name="Rogers A."/>
            <person name="Williams B."/>
            <person name="Antoshechkin I."/>
            <person name="Lee M.M."/>
            <person name="Goodwin Z."/>
            <person name="Lu X."/>
            <person name="Lewis E.E."/>
            <person name="Goodrich-Blair H."/>
            <person name="Stock S.P."/>
            <person name="Adams B.J."/>
            <person name="Sternberg P.W."/>
            <person name="Mortazavi A."/>
        </authorList>
    </citation>
    <scope>NUCLEOTIDE SEQUENCE [LARGE SCALE GENOMIC DNA]</scope>
    <source>
        <strain evidence="6 7">ALL</strain>
    </source>
</reference>
<dbReference type="SMART" id="SM00389">
    <property type="entry name" value="HOX"/>
    <property type="match status" value="1"/>
</dbReference>
<evidence type="ECO:0000259" key="5">
    <source>
        <dbReference type="PROSITE" id="PS50071"/>
    </source>
</evidence>
<dbReference type="OrthoDB" id="5897372at2759"/>
<evidence type="ECO:0000256" key="1">
    <source>
        <dbReference type="ARBA" id="ARBA00004123"/>
    </source>
</evidence>
<keyword evidence="2 3" id="KW-0539">Nucleus</keyword>
<feature type="region of interest" description="Disordered" evidence="4">
    <location>
        <begin position="104"/>
        <end position="126"/>
    </location>
</feature>
<keyword evidence="2 3" id="KW-0238">DNA-binding</keyword>
<feature type="domain" description="Homeobox" evidence="5">
    <location>
        <begin position="43"/>
        <end position="105"/>
    </location>
</feature>
<keyword evidence="7" id="KW-1185">Reference proteome</keyword>
<evidence type="ECO:0000256" key="3">
    <source>
        <dbReference type="RuleBase" id="RU000682"/>
    </source>
</evidence>
<name>A0A4V5ZX67_STECR</name>
<accession>A0A4V5ZX67</accession>
<protein>
    <recommendedName>
        <fullName evidence="5">Homeobox domain-containing protein</fullName>
    </recommendedName>
</protein>
<dbReference type="InterPro" id="IPR001356">
    <property type="entry name" value="HD"/>
</dbReference>
<keyword evidence="2 3" id="KW-0371">Homeobox</keyword>
<dbReference type="SUPFAM" id="SSF46689">
    <property type="entry name" value="Homeodomain-like"/>
    <property type="match status" value="1"/>
</dbReference>
<reference evidence="6 7" key="2">
    <citation type="journal article" date="2019" name="G3 (Bethesda)">
        <title>Hybrid Assembly of the Genome of the Entomopathogenic Nematode Steinernema carpocapsae Identifies the X-Chromosome.</title>
        <authorList>
            <person name="Serra L."/>
            <person name="Macchietto M."/>
            <person name="Macias-Munoz A."/>
            <person name="McGill C.J."/>
            <person name="Rodriguez I.M."/>
            <person name="Rodriguez B."/>
            <person name="Murad R."/>
            <person name="Mortazavi A."/>
        </authorList>
    </citation>
    <scope>NUCLEOTIDE SEQUENCE [LARGE SCALE GENOMIC DNA]</scope>
    <source>
        <strain evidence="6 7">ALL</strain>
    </source>
</reference>
<dbReference type="STRING" id="34508.A0A4V5ZX67"/>
<dbReference type="AlphaFoldDB" id="A0A4V5ZX67"/>
<gene>
    <name evidence="6" type="ORF">L596_030090</name>
</gene>
<feature type="DNA-binding region" description="Homeobox" evidence="2">
    <location>
        <begin position="45"/>
        <end position="106"/>
    </location>
</feature>
<dbReference type="PROSITE" id="PS50071">
    <property type="entry name" value="HOMEOBOX_2"/>
    <property type="match status" value="1"/>
</dbReference>
<dbReference type="Proteomes" id="UP000298663">
    <property type="component" value="Unassembled WGS sequence"/>
</dbReference>
<comment type="subcellular location">
    <subcellularLocation>
        <location evidence="1 2 3">Nucleus</location>
    </subcellularLocation>
</comment>
<evidence type="ECO:0000313" key="7">
    <source>
        <dbReference type="Proteomes" id="UP000298663"/>
    </source>
</evidence>
<dbReference type="GO" id="GO:0003677">
    <property type="term" value="F:DNA binding"/>
    <property type="evidence" value="ECO:0007669"/>
    <property type="project" value="UniProtKB-UniRule"/>
</dbReference>
<comment type="caution">
    <text evidence="6">The sequence shown here is derived from an EMBL/GenBank/DDBJ whole genome shotgun (WGS) entry which is preliminary data.</text>
</comment>
<dbReference type="Pfam" id="PF00046">
    <property type="entry name" value="Homeodomain"/>
    <property type="match status" value="1"/>
</dbReference>
<dbReference type="InterPro" id="IPR009057">
    <property type="entry name" value="Homeodomain-like_sf"/>
</dbReference>
<evidence type="ECO:0000256" key="4">
    <source>
        <dbReference type="SAM" id="MobiDB-lite"/>
    </source>
</evidence>
<evidence type="ECO:0000313" key="6">
    <source>
        <dbReference type="EMBL" id="TKR58675.1"/>
    </source>
</evidence>
<proteinExistence type="predicted"/>